<evidence type="ECO:0000256" key="9">
    <source>
        <dbReference type="ARBA" id="ARBA00022967"/>
    </source>
</evidence>
<keyword evidence="15 17" id="KW-0472">Membrane</keyword>
<evidence type="ECO:0000256" key="10">
    <source>
        <dbReference type="ARBA" id="ARBA00022982"/>
    </source>
</evidence>
<dbReference type="InterPro" id="IPR050175">
    <property type="entry name" value="Complex_I_Subunit_2"/>
</dbReference>
<comment type="catalytic activity">
    <reaction evidence="16 17">
        <text>a ubiquinone + NADH + 5 H(+)(in) = a ubiquinol + NAD(+) + 4 H(+)(out)</text>
        <dbReference type="Rhea" id="RHEA:29091"/>
        <dbReference type="Rhea" id="RHEA-COMP:9565"/>
        <dbReference type="Rhea" id="RHEA-COMP:9566"/>
        <dbReference type="ChEBI" id="CHEBI:15378"/>
        <dbReference type="ChEBI" id="CHEBI:16389"/>
        <dbReference type="ChEBI" id="CHEBI:17976"/>
        <dbReference type="ChEBI" id="CHEBI:57540"/>
        <dbReference type="ChEBI" id="CHEBI:57945"/>
        <dbReference type="EC" id="7.1.1.2"/>
    </reaction>
</comment>
<dbReference type="PRINTS" id="PR01436">
    <property type="entry name" value="NADHDHGNASE2"/>
</dbReference>
<evidence type="ECO:0000259" key="19">
    <source>
        <dbReference type="Pfam" id="PF06444"/>
    </source>
</evidence>
<evidence type="ECO:0000256" key="11">
    <source>
        <dbReference type="ARBA" id="ARBA00022989"/>
    </source>
</evidence>
<dbReference type="EC" id="7.1.1.2" evidence="3 17"/>
<feature type="transmembrane region" description="Helical" evidence="17">
    <location>
        <begin position="277"/>
        <end position="305"/>
    </location>
</feature>
<dbReference type="Pfam" id="PF00361">
    <property type="entry name" value="Proton_antipo_M"/>
    <property type="match status" value="1"/>
</dbReference>
<evidence type="ECO:0000256" key="4">
    <source>
        <dbReference type="ARBA" id="ARBA00021008"/>
    </source>
</evidence>
<evidence type="ECO:0000256" key="2">
    <source>
        <dbReference type="ARBA" id="ARBA00007012"/>
    </source>
</evidence>
<keyword evidence="6 17" id="KW-0679">Respiratory chain</keyword>
<evidence type="ECO:0000256" key="6">
    <source>
        <dbReference type="ARBA" id="ARBA00022660"/>
    </source>
</evidence>
<dbReference type="PANTHER" id="PTHR46552">
    <property type="entry name" value="NADH-UBIQUINONE OXIDOREDUCTASE CHAIN 2"/>
    <property type="match status" value="1"/>
</dbReference>
<evidence type="ECO:0000256" key="7">
    <source>
        <dbReference type="ARBA" id="ARBA00022692"/>
    </source>
</evidence>
<keyword evidence="14 17" id="KW-0496">Mitochondrion</keyword>
<evidence type="ECO:0000256" key="12">
    <source>
        <dbReference type="ARBA" id="ARBA00023027"/>
    </source>
</evidence>
<accession>A0A7S8FIT0</accession>
<evidence type="ECO:0000256" key="15">
    <source>
        <dbReference type="ARBA" id="ARBA00023136"/>
    </source>
</evidence>
<feature type="transmembrane region" description="Helical" evidence="17">
    <location>
        <begin position="94"/>
        <end position="116"/>
    </location>
</feature>
<dbReference type="GO" id="GO:0008137">
    <property type="term" value="F:NADH dehydrogenase (ubiquinone) activity"/>
    <property type="evidence" value="ECO:0007669"/>
    <property type="project" value="UniProtKB-EC"/>
</dbReference>
<evidence type="ECO:0000256" key="3">
    <source>
        <dbReference type="ARBA" id="ARBA00012944"/>
    </source>
</evidence>
<evidence type="ECO:0000313" key="20">
    <source>
        <dbReference type="EMBL" id="QPD06749.1"/>
    </source>
</evidence>
<evidence type="ECO:0000259" key="18">
    <source>
        <dbReference type="Pfam" id="PF00361"/>
    </source>
</evidence>
<feature type="domain" description="NADH dehydrogenase subunit 2 C-terminal" evidence="19">
    <location>
        <begin position="290"/>
        <end position="347"/>
    </location>
</feature>
<dbReference type="GO" id="GO:0005743">
    <property type="term" value="C:mitochondrial inner membrane"/>
    <property type="evidence" value="ECO:0007669"/>
    <property type="project" value="UniProtKB-SubCell"/>
</dbReference>
<organism evidence="20">
    <name type="scientific">Cercodemas anceps</name>
    <dbReference type="NCBI Taxonomy" id="2785214"/>
    <lineage>
        <taxon>Eukaryota</taxon>
        <taxon>Metazoa</taxon>
        <taxon>Echinodermata</taxon>
        <taxon>Eleutherozoa</taxon>
        <taxon>Echinozoa</taxon>
        <taxon>Holothuroidea</taxon>
        <taxon>Dendrochirotacea</taxon>
        <taxon>Dendrochirotida</taxon>
        <taxon>Cucumariidae</taxon>
        <taxon>Cercodemas</taxon>
    </lineage>
</organism>
<evidence type="ECO:0000256" key="14">
    <source>
        <dbReference type="ARBA" id="ARBA00023128"/>
    </source>
</evidence>
<protein>
    <recommendedName>
        <fullName evidence="4 17">NADH-ubiquinone oxidoreductase chain 2</fullName>
        <ecNumber evidence="3 17">7.1.1.2</ecNumber>
    </recommendedName>
</protein>
<feature type="transmembrane region" description="Helical" evidence="17">
    <location>
        <begin position="123"/>
        <end position="142"/>
    </location>
</feature>
<evidence type="ECO:0000256" key="13">
    <source>
        <dbReference type="ARBA" id="ARBA00023075"/>
    </source>
</evidence>
<evidence type="ECO:0000256" key="8">
    <source>
        <dbReference type="ARBA" id="ARBA00022792"/>
    </source>
</evidence>
<feature type="transmembrane region" description="Helical" evidence="17">
    <location>
        <begin position="59"/>
        <end position="82"/>
    </location>
</feature>
<comment type="subcellular location">
    <subcellularLocation>
        <location evidence="1 17">Mitochondrion inner membrane</location>
        <topology evidence="1 17">Multi-pass membrane protein</topology>
    </subcellularLocation>
</comment>
<sequence length="348" mass="38506">MNNTIIIFLSTTLISGTTLVILSNHWFSIWIGLEISTLSLIPLININNSPRSNEATIKYFLVQAISAAILLNGATLNLWITNSWEINETYNSNISNSIIIIAILIKLGIAPCHFWLPDVLSGLPFFNAIIIACWQKIAPFFILTSMTNNIPNEIILLSSCLSVLIGGWGGLNQTSIRKILAFSSISHMGWITATSFFSPNISLALFTFYILNNTSIFLICHNSNLYNLANLNKTNIIPFSSTLFSLSILSLGGLPPLGGFINKLIPLNLFIINNNLIIIPIFILGSLVNLFFYLRIVFNTSLIIFPKSSINFILINTETSKNINVLISTIAPLIFLGIFLIPIIDLIN</sequence>
<feature type="transmembrane region" description="Helical" evidence="17">
    <location>
        <begin position="325"/>
        <end position="344"/>
    </location>
</feature>
<dbReference type="Pfam" id="PF06444">
    <property type="entry name" value="NADH_dehy_S2_C"/>
    <property type="match status" value="1"/>
</dbReference>
<dbReference type="InterPro" id="IPR003917">
    <property type="entry name" value="NADH_UbQ_OxRdtase_chain2"/>
</dbReference>
<feature type="transmembrane region" description="Helical" evidence="17">
    <location>
        <begin position="154"/>
        <end position="172"/>
    </location>
</feature>
<feature type="transmembrane region" description="Helical" evidence="17">
    <location>
        <begin position="236"/>
        <end position="257"/>
    </location>
</feature>
<dbReference type="GO" id="GO:0006120">
    <property type="term" value="P:mitochondrial electron transport, NADH to ubiquinone"/>
    <property type="evidence" value="ECO:0007669"/>
    <property type="project" value="InterPro"/>
</dbReference>
<evidence type="ECO:0000256" key="5">
    <source>
        <dbReference type="ARBA" id="ARBA00022448"/>
    </source>
</evidence>
<name>A0A7S8FIT0_9ECHN</name>
<keyword evidence="11 17" id="KW-1133">Transmembrane helix</keyword>
<proteinExistence type="inferred from homology"/>
<dbReference type="InterPro" id="IPR010933">
    <property type="entry name" value="NADH_DH_su2_C"/>
</dbReference>
<comment type="similarity">
    <text evidence="2 17">Belongs to the complex I subunit 2 family.</text>
</comment>
<gene>
    <name evidence="20" type="primary">nad2</name>
</gene>
<keyword evidence="13 17" id="KW-0830">Ubiquinone</keyword>
<comment type="function">
    <text evidence="17">Core subunit of the mitochondrial membrane respiratory chain NADH dehydrogenase (Complex I) which catalyzes electron transfer from NADH through the respiratory chain, using ubiquinone as an electron acceptor. Essential for the catalytic activity and assembly of complex I.</text>
</comment>
<dbReference type="PANTHER" id="PTHR46552:SF1">
    <property type="entry name" value="NADH-UBIQUINONE OXIDOREDUCTASE CHAIN 2"/>
    <property type="match status" value="1"/>
</dbReference>
<keyword evidence="7 17" id="KW-0812">Transmembrane</keyword>
<evidence type="ECO:0000256" key="1">
    <source>
        <dbReference type="ARBA" id="ARBA00004448"/>
    </source>
</evidence>
<keyword evidence="5" id="KW-0813">Transport</keyword>
<keyword evidence="8 17" id="KW-0999">Mitochondrion inner membrane</keyword>
<dbReference type="EMBL" id="MW044622">
    <property type="protein sequence ID" value="QPD06749.1"/>
    <property type="molecule type" value="Genomic_DNA"/>
</dbReference>
<evidence type="ECO:0000256" key="17">
    <source>
        <dbReference type="RuleBase" id="RU003403"/>
    </source>
</evidence>
<dbReference type="AlphaFoldDB" id="A0A7S8FIT0"/>
<feature type="domain" description="NADH:quinone oxidoreductase/Mrp antiporter transmembrane" evidence="18">
    <location>
        <begin position="23"/>
        <end position="285"/>
    </location>
</feature>
<keyword evidence="10 17" id="KW-0249">Electron transport</keyword>
<keyword evidence="9 17" id="KW-1278">Translocase</keyword>
<evidence type="ECO:0000256" key="16">
    <source>
        <dbReference type="ARBA" id="ARBA00049551"/>
    </source>
</evidence>
<feature type="transmembrane region" description="Helical" evidence="17">
    <location>
        <begin position="203"/>
        <end position="224"/>
    </location>
</feature>
<keyword evidence="12 17" id="KW-0520">NAD</keyword>
<reference evidence="20" key="1">
    <citation type="submission" date="2020-09" db="EMBL/GenBank/DDBJ databases">
        <title>Complete Mitochondrial Genome of Colochirus anceps.</title>
        <authorList>
            <person name="Li H."/>
            <person name="Liu J."/>
            <person name="Wang S."/>
            <person name="Huang W."/>
        </authorList>
    </citation>
    <scope>NUCLEOTIDE SEQUENCE</scope>
</reference>
<geneLocation type="mitochondrion" evidence="20"/>
<dbReference type="InterPro" id="IPR001750">
    <property type="entry name" value="ND/Mrp_TM"/>
</dbReference>